<name>A0ACB8ZKI5_ARCLA</name>
<accession>A0ACB8ZKI5</accession>
<protein>
    <submittedName>
        <fullName evidence="1">Uncharacterized protein</fullName>
    </submittedName>
</protein>
<evidence type="ECO:0000313" key="1">
    <source>
        <dbReference type="EMBL" id="KAI3697773.1"/>
    </source>
</evidence>
<reference evidence="2" key="1">
    <citation type="journal article" date="2022" name="Mol. Ecol. Resour.">
        <title>The genomes of chicory, endive, great burdock and yacon provide insights into Asteraceae palaeo-polyploidization history and plant inulin production.</title>
        <authorList>
            <person name="Fan W."/>
            <person name="Wang S."/>
            <person name="Wang H."/>
            <person name="Wang A."/>
            <person name="Jiang F."/>
            <person name="Liu H."/>
            <person name="Zhao H."/>
            <person name="Xu D."/>
            <person name="Zhang Y."/>
        </authorList>
    </citation>
    <scope>NUCLEOTIDE SEQUENCE [LARGE SCALE GENOMIC DNA]</scope>
    <source>
        <strain evidence="2">cv. Niubang</strain>
    </source>
</reference>
<dbReference type="EMBL" id="CM042056">
    <property type="protein sequence ID" value="KAI3697773.1"/>
    <property type="molecule type" value="Genomic_DNA"/>
</dbReference>
<sequence>MDMVDDVIDDGGLTISLVGGGTGGSRLVAWVLKLVGAGAVGGDRDGGGCRRMVVAEWSLSISLVLHGDDYIRGWS</sequence>
<proteinExistence type="predicted"/>
<evidence type="ECO:0000313" key="2">
    <source>
        <dbReference type="Proteomes" id="UP001055879"/>
    </source>
</evidence>
<reference evidence="1 2" key="2">
    <citation type="journal article" date="2022" name="Mol. Ecol. Resour.">
        <title>The genomes of chicory, endive, great burdock and yacon provide insights into Asteraceae paleo-polyploidization history and plant inulin production.</title>
        <authorList>
            <person name="Fan W."/>
            <person name="Wang S."/>
            <person name="Wang H."/>
            <person name="Wang A."/>
            <person name="Jiang F."/>
            <person name="Liu H."/>
            <person name="Zhao H."/>
            <person name="Xu D."/>
            <person name="Zhang Y."/>
        </authorList>
    </citation>
    <scope>NUCLEOTIDE SEQUENCE [LARGE SCALE GENOMIC DNA]</scope>
    <source>
        <strain evidence="2">cv. Niubang</strain>
    </source>
</reference>
<keyword evidence="2" id="KW-1185">Reference proteome</keyword>
<gene>
    <name evidence="1" type="ORF">L6452_30870</name>
</gene>
<comment type="caution">
    <text evidence="1">The sequence shown here is derived from an EMBL/GenBank/DDBJ whole genome shotgun (WGS) entry which is preliminary data.</text>
</comment>
<organism evidence="1 2">
    <name type="scientific">Arctium lappa</name>
    <name type="common">Greater burdock</name>
    <name type="synonym">Lappa major</name>
    <dbReference type="NCBI Taxonomy" id="4217"/>
    <lineage>
        <taxon>Eukaryota</taxon>
        <taxon>Viridiplantae</taxon>
        <taxon>Streptophyta</taxon>
        <taxon>Embryophyta</taxon>
        <taxon>Tracheophyta</taxon>
        <taxon>Spermatophyta</taxon>
        <taxon>Magnoliopsida</taxon>
        <taxon>eudicotyledons</taxon>
        <taxon>Gunneridae</taxon>
        <taxon>Pentapetalae</taxon>
        <taxon>asterids</taxon>
        <taxon>campanulids</taxon>
        <taxon>Asterales</taxon>
        <taxon>Asteraceae</taxon>
        <taxon>Carduoideae</taxon>
        <taxon>Cardueae</taxon>
        <taxon>Arctiinae</taxon>
        <taxon>Arctium</taxon>
    </lineage>
</organism>
<dbReference type="Proteomes" id="UP001055879">
    <property type="component" value="Linkage Group LG10"/>
</dbReference>